<dbReference type="InterPro" id="IPR042184">
    <property type="entry name" value="YqeY/Aim41_N"/>
</dbReference>
<proteinExistence type="predicted"/>
<evidence type="ECO:0000313" key="2">
    <source>
        <dbReference type="Proteomes" id="UP000229390"/>
    </source>
</evidence>
<dbReference type="Pfam" id="PF09424">
    <property type="entry name" value="YqeY"/>
    <property type="match status" value="1"/>
</dbReference>
<dbReference type="InterPro" id="IPR019004">
    <property type="entry name" value="YqeY/Aim41"/>
</dbReference>
<name>A0A2M6T051_9BACT</name>
<dbReference type="EMBL" id="PEYE01000044">
    <property type="protein sequence ID" value="PIS38617.1"/>
    <property type="molecule type" value="Genomic_DNA"/>
</dbReference>
<dbReference type="Proteomes" id="UP000229390">
    <property type="component" value="Unassembled WGS sequence"/>
</dbReference>
<accession>A0A2M6T051</accession>
<feature type="non-terminal residue" evidence="1">
    <location>
        <position position="68"/>
    </location>
</feature>
<sequence>MTLKEKINADLFQAVKQRKEIERSTLRMLKAAILNREKEKRYRIAKGTMSVPKTEPAFLEKELVAKSE</sequence>
<protein>
    <submittedName>
        <fullName evidence="1">Uncharacterized protein</fullName>
    </submittedName>
</protein>
<dbReference type="Gene3D" id="1.10.1510.10">
    <property type="entry name" value="Uncharacterised protein YqeY/AIM41 PF09424, N-terminal domain"/>
    <property type="match status" value="1"/>
</dbReference>
<reference evidence="2" key="1">
    <citation type="submission" date="2017-09" db="EMBL/GenBank/DDBJ databases">
        <title>Depth-based differentiation of microbial function through sediment-hosted aquifers and enrichment of novel symbionts in the deep terrestrial subsurface.</title>
        <authorList>
            <person name="Probst A.J."/>
            <person name="Ladd B."/>
            <person name="Jarett J.K."/>
            <person name="Geller-Mcgrath D.E."/>
            <person name="Sieber C.M.K."/>
            <person name="Emerson J.B."/>
            <person name="Anantharaman K."/>
            <person name="Thomas B.C."/>
            <person name="Malmstrom R."/>
            <person name="Stieglmeier M."/>
            <person name="Klingl A."/>
            <person name="Woyke T."/>
            <person name="Ryan C.M."/>
            <person name="Banfield J.F."/>
        </authorList>
    </citation>
    <scope>NUCLEOTIDE SEQUENCE [LARGE SCALE GENOMIC DNA]</scope>
</reference>
<evidence type="ECO:0000313" key="1">
    <source>
        <dbReference type="EMBL" id="PIS38617.1"/>
    </source>
</evidence>
<dbReference type="AlphaFoldDB" id="A0A2M6T051"/>
<gene>
    <name evidence="1" type="ORF">COT34_02680</name>
</gene>
<organism evidence="1 2">
    <name type="scientific">Candidatus Nealsonbacteria bacterium CG08_land_8_20_14_0_20_43_11</name>
    <dbReference type="NCBI Taxonomy" id="1974706"/>
    <lineage>
        <taxon>Bacteria</taxon>
        <taxon>Candidatus Nealsoniibacteriota</taxon>
    </lineage>
</organism>
<comment type="caution">
    <text evidence="1">The sequence shown here is derived from an EMBL/GenBank/DDBJ whole genome shotgun (WGS) entry which is preliminary data.</text>
</comment>